<dbReference type="RefSeq" id="WP_092561292.1">
    <property type="nucleotide sequence ID" value="NZ_FOYZ01000009.1"/>
</dbReference>
<protein>
    <submittedName>
        <fullName evidence="3">HDIG domain-containing protein</fullName>
    </submittedName>
</protein>
<reference evidence="3 4" key="1">
    <citation type="submission" date="2016-10" db="EMBL/GenBank/DDBJ databases">
        <authorList>
            <person name="de Groot N.N."/>
        </authorList>
    </citation>
    <scope>NUCLEOTIDE SEQUENCE [LARGE SCALE GENOMIC DNA]</scope>
    <source>
        <strain evidence="3 4">743A</strain>
    </source>
</reference>
<dbReference type="OrthoDB" id="9804747at2"/>
<proteinExistence type="predicted"/>
<organism evidence="3 4">
    <name type="scientific">Anaeromicropila populeti</name>
    <dbReference type="NCBI Taxonomy" id="37658"/>
    <lineage>
        <taxon>Bacteria</taxon>
        <taxon>Bacillati</taxon>
        <taxon>Bacillota</taxon>
        <taxon>Clostridia</taxon>
        <taxon>Lachnospirales</taxon>
        <taxon>Lachnospiraceae</taxon>
        <taxon>Anaeromicropila</taxon>
    </lineage>
</organism>
<keyword evidence="4" id="KW-1185">Reference proteome</keyword>
<dbReference type="PROSITE" id="PS51831">
    <property type="entry name" value="HD"/>
    <property type="match status" value="1"/>
</dbReference>
<dbReference type="PANTHER" id="PTHR43155">
    <property type="entry name" value="CYCLIC DI-GMP PHOSPHODIESTERASE PA4108-RELATED"/>
    <property type="match status" value="1"/>
</dbReference>
<dbReference type="InterPro" id="IPR037522">
    <property type="entry name" value="HD_GYP_dom"/>
</dbReference>
<dbReference type="Pfam" id="PF13487">
    <property type="entry name" value="HD_5"/>
    <property type="match status" value="1"/>
</dbReference>
<dbReference type="InterPro" id="IPR006674">
    <property type="entry name" value="HD_domain"/>
</dbReference>
<dbReference type="Gene3D" id="1.10.3210.10">
    <property type="entry name" value="Hypothetical protein af1432"/>
    <property type="match status" value="2"/>
</dbReference>
<dbReference type="SUPFAM" id="SSF109604">
    <property type="entry name" value="HD-domain/PDEase-like"/>
    <property type="match status" value="2"/>
</dbReference>
<dbReference type="PROSITE" id="PS51832">
    <property type="entry name" value="HD_GYP"/>
    <property type="match status" value="1"/>
</dbReference>
<evidence type="ECO:0000313" key="4">
    <source>
        <dbReference type="Proteomes" id="UP000199659"/>
    </source>
</evidence>
<dbReference type="NCBIfam" id="TIGR00277">
    <property type="entry name" value="HDIG"/>
    <property type="match status" value="1"/>
</dbReference>
<dbReference type="STRING" id="37658.SAMN05661086_02512"/>
<name>A0A1I6KLY6_9FIRM</name>
<dbReference type="PANTHER" id="PTHR43155:SF2">
    <property type="entry name" value="CYCLIC DI-GMP PHOSPHODIESTERASE PA4108"/>
    <property type="match status" value="1"/>
</dbReference>
<evidence type="ECO:0000313" key="3">
    <source>
        <dbReference type="EMBL" id="SFR92048.1"/>
    </source>
</evidence>
<evidence type="ECO:0000259" key="2">
    <source>
        <dbReference type="PROSITE" id="PS51832"/>
    </source>
</evidence>
<dbReference type="SMART" id="SM00471">
    <property type="entry name" value="HDc"/>
    <property type="match status" value="2"/>
</dbReference>
<evidence type="ECO:0000259" key="1">
    <source>
        <dbReference type="PROSITE" id="PS51831"/>
    </source>
</evidence>
<dbReference type="InterPro" id="IPR006675">
    <property type="entry name" value="HDIG_dom"/>
</dbReference>
<dbReference type="CDD" id="cd00077">
    <property type="entry name" value="HDc"/>
    <property type="match status" value="1"/>
</dbReference>
<dbReference type="EMBL" id="FOYZ01000009">
    <property type="protein sequence ID" value="SFR92048.1"/>
    <property type="molecule type" value="Genomic_DNA"/>
</dbReference>
<gene>
    <name evidence="3" type="ORF">SAMN05661086_02512</name>
</gene>
<dbReference type="Proteomes" id="UP000199659">
    <property type="component" value="Unassembled WGS sequence"/>
</dbReference>
<dbReference type="InterPro" id="IPR003607">
    <property type="entry name" value="HD/PDEase_dom"/>
</dbReference>
<feature type="domain" description="HD" evidence="1">
    <location>
        <begin position="221"/>
        <end position="342"/>
    </location>
</feature>
<sequence>MGVISSKDVNNIIRKALNIVDETIMEHGSIVGYILYKMLDFQYKYSLQELIDYTMIGILHDIGLFKEGSDVDIKHNETKSVWKHSIYGYLFLRYLSPIGEKAEIVLYHHLEYRKYHLIRSKYMEIAEYLSFADVLDWYLRMNDGEMKADFFVKNSNIKFSERAKVLFLRAEKKYKILEKIKDGSYEAELNGLLGKKLLSEEYKREFLQMLIYTIDFRSEYTVIHSMATTAFATEIARLMRVPNKDIYILYYGALLHDIGKLTTPIEILEAPRKLTDEEMVIMKAHVTNTVEILKNVVNEEVLEIAARHHEKLDGSGYPRGLKGEELTIPQRIVAVADIISALYGKRSYKDSFDKQKIIDILEKDAESNKLCPKVVGCAVRNMDYLFKNFEKQKTKTIGVYMTIKEQYSIIYEKFKQFE</sequence>
<accession>A0A1I6KLY6</accession>
<dbReference type="Pfam" id="PF01966">
    <property type="entry name" value="HD"/>
    <property type="match status" value="1"/>
</dbReference>
<dbReference type="AlphaFoldDB" id="A0A1I6KLY6"/>
<feature type="domain" description="HD-GYP" evidence="2">
    <location>
        <begin position="199"/>
        <end position="394"/>
    </location>
</feature>